<evidence type="ECO:0000256" key="1">
    <source>
        <dbReference type="SAM" id="Coils"/>
    </source>
</evidence>
<feature type="region of interest" description="Disordered" evidence="2">
    <location>
        <begin position="1"/>
        <end position="25"/>
    </location>
</feature>
<keyword evidence="4" id="KW-1185">Reference proteome</keyword>
<keyword evidence="1" id="KW-0175">Coiled coil</keyword>
<evidence type="ECO:0000256" key="2">
    <source>
        <dbReference type="SAM" id="MobiDB-lite"/>
    </source>
</evidence>
<proteinExistence type="predicted"/>
<accession>A0A9W6XI98</accession>
<name>A0A9W6XI98_9STRA</name>
<dbReference type="AlphaFoldDB" id="A0A9W6XI98"/>
<protein>
    <submittedName>
        <fullName evidence="3">Unnamed protein product</fullName>
    </submittedName>
</protein>
<comment type="caution">
    <text evidence="3">The sequence shown here is derived from an EMBL/GenBank/DDBJ whole genome shotgun (WGS) entry which is preliminary data.</text>
</comment>
<feature type="coiled-coil region" evidence="1">
    <location>
        <begin position="59"/>
        <end position="86"/>
    </location>
</feature>
<feature type="compositionally biased region" description="Low complexity" evidence="2">
    <location>
        <begin position="170"/>
        <end position="180"/>
    </location>
</feature>
<dbReference type="OrthoDB" id="144855at2759"/>
<reference evidence="3" key="1">
    <citation type="submission" date="2023-04" db="EMBL/GenBank/DDBJ databases">
        <title>Phytophthora fragariaefolia NBRC 109709.</title>
        <authorList>
            <person name="Ichikawa N."/>
            <person name="Sato H."/>
            <person name="Tonouchi N."/>
        </authorList>
    </citation>
    <scope>NUCLEOTIDE SEQUENCE</scope>
    <source>
        <strain evidence="3">NBRC 109709</strain>
    </source>
</reference>
<sequence length="193" mass="21064">MVVSAGPAARDPITRAPSGDPSDTPSVWSIHVALPPLDRDVMRASISHLTGVLILVTALADLATDHENLQHRFRELRSRVEPLEEELVRIYAAAGPFVAHRQHEYNVLLARFQTSQLGCAVMRDALADRVDSAQKVEDVQKKLDLAQKIQAEGAAWFLARTDDLQAQLASAHPASTSPSAQGIRVATREAELH</sequence>
<feature type="region of interest" description="Disordered" evidence="2">
    <location>
        <begin position="170"/>
        <end position="193"/>
    </location>
</feature>
<evidence type="ECO:0000313" key="4">
    <source>
        <dbReference type="Proteomes" id="UP001165121"/>
    </source>
</evidence>
<dbReference type="EMBL" id="BSXT01001132">
    <property type="protein sequence ID" value="GMF39087.1"/>
    <property type="molecule type" value="Genomic_DNA"/>
</dbReference>
<organism evidence="3 4">
    <name type="scientific">Phytophthora fragariaefolia</name>
    <dbReference type="NCBI Taxonomy" id="1490495"/>
    <lineage>
        <taxon>Eukaryota</taxon>
        <taxon>Sar</taxon>
        <taxon>Stramenopiles</taxon>
        <taxon>Oomycota</taxon>
        <taxon>Peronosporomycetes</taxon>
        <taxon>Peronosporales</taxon>
        <taxon>Peronosporaceae</taxon>
        <taxon>Phytophthora</taxon>
    </lineage>
</organism>
<dbReference type="Proteomes" id="UP001165121">
    <property type="component" value="Unassembled WGS sequence"/>
</dbReference>
<evidence type="ECO:0000313" key="3">
    <source>
        <dbReference type="EMBL" id="GMF39087.1"/>
    </source>
</evidence>
<gene>
    <name evidence="3" type="ORF">Pfra01_001149500</name>
</gene>